<proteinExistence type="inferred from homology"/>
<dbReference type="GO" id="GO:0015179">
    <property type="term" value="F:L-amino acid transmembrane transporter activity"/>
    <property type="evidence" value="ECO:0007669"/>
    <property type="project" value="TreeGrafter"/>
</dbReference>
<sequence length="435" mass="47661">MYKENGLDYEDPFAPEGEGDVNYRTLEWWQASMIMIAETISLGILSLPSVLATIGMVPGVILIVGLGILATYTGLLIGQFKIRYPGVHSMADAGEVLFQPLGMGRFGKELFGAAQTLYLIFSMASHLLTWTICLNTITNSATCTIVWSVVGLVVFWLFDLPRTLKKMSWLSIASFISIFVSVLMTMIDVGIEKPGKHTMKAVEHPTFQQAFNSVSNIVFAYAGHACYFGFMSEMKTPTDWPKAVTLLQTCEIALYVIASVVIYRFGGSEVKSPAIGSAGPMVMKVAWGLAIPTIVIAGVIYGHVAAKYIYVRIFRGTRHMTKRSALATGSWVGITLCSWVIAFVIAESIPQFNDLLALISALSVSWFSYGVAGIFWLFLNKGKWFSSIRNIFMFISSIFVIGIAFAICGIGLYTSGYSIHNASSNDAWVCKSNAQ</sequence>
<dbReference type="AlphaFoldDB" id="A0A165FX60"/>
<dbReference type="RefSeq" id="XP_018187046.1">
    <property type="nucleotide sequence ID" value="XM_018329911.1"/>
</dbReference>
<dbReference type="EMBL" id="KV407460">
    <property type="protein sequence ID" value="KZF21491.1"/>
    <property type="molecule type" value="Genomic_DNA"/>
</dbReference>
<comment type="subcellular location">
    <subcellularLocation>
        <location evidence="1">Membrane</location>
        <topology evidence="1">Multi-pass membrane protein</topology>
    </subcellularLocation>
</comment>
<feature type="transmembrane region" description="Helical" evidence="6">
    <location>
        <begin position="325"/>
        <end position="349"/>
    </location>
</feature>
<feature type="transmembrane region" description="Helical" evidence="6">
    <location>
        <begin position="110"/>
        <end position="131"/>
    </location>
</feature>
<dbReference type="OMA" id="KIAWGIS"/>
<feature type="transmembrane region" description="Helical" evidence="6">
    <location>
        <begin position="211"/>
        <end position="231"/>
    </location>
</feature>
<organism evidence="8 9">
    <name type="scientific">Xylona heveae (strain CBS 132557 / TC161)</name>
    <dbReference type="NCBI Taxonomy" id="1328760"/>
    <lineage>
        <taxon>Eukaryota</taxon>
        <taxon>Fungi</taxon>
        <taxon>Dikarya</taxon>
        <taxon>Ascomycota</taxon>
        <taxon>Pezizomycotina</taxon>
        <taxon>Xylonomycetes</taxon>
        <taxon>Xylonales</taxon>
        <taxon>Xylonaceae</taxon>
        <taxon>Xylona</taxon>
    </lineage>
</organism>
<dbReference type="Pfam" id="PF01490">
    <property type="entry name" value="Aa_trans"/>
    <property type="match status" value="1"/>
</dbReference>
<dbReference type="FunFam" id="1.20.1740.10:FF:000039">
    <property type="entry name" value="Neutral amino acid transporter (Eurofung)"/>
    <property type="match status" value="1"/>
</dbReference>
<evidence type="ECO:0000259" key="7">
    <source>
        <dbReference type="Pfam" id="PF01490"/>
    </source>
</evidence>
<name>A0A165FX60_XYLHT</name>
<dbReference type="STRING" id="1328760.A0A165FX60"/>
<keyword evidence="3 6" id="KW-0812">Transmembrane</keyword>
<feature type="transmembrane region" description="Helical" evidence="6">
    <location>
        <begin position="243"/>
        <end position="265"/>
    </location>
</feature>
<feature type="transmembrane region" description="Helical" evidence="6">
    <location>
        <begin position="60"/>
        <end position="80"/>
    </location>
</feature>
<dbReference type="Gene3D" id="1.20.1740.10">
    <property type="entry name" value="Amino acid/polyamine transporter I"/>
    <property type="match status" value="1"/>
</dbReference>
<evidence type="ECO:0000313" key="9">
    <source>
        <dbReference type="Proteomes" id="UP000076632"/>
    </source>
</evidence>
<feature type="transmembrane region" description="Helical" evidence="6">
    <location>
        <begin position="285"/>
        <end position="304"/>
    </location>
</feature>
<comment type="similarity">
    <text evidence="2">Belongs to the amino acid/polyamine transporter 2 family.</text>
</comment>
<feature type="domain" description="Amino acid transporter transmembrane" evidence="7">
    <location>
        <begin position="25"/>
        <end position="410"/>
    </location>
</feature>
<evidence type="ECO:0000256" key="2">
    <source>
        <dbReference type="ARBA" id="ARBA00008066"/>
    </source>
</evidence>
<feature type="transmembrane region" description="Helical" evidence="6">
    <location>
        <begin position="170"/>
        <end position="191"/>
    </location>
</feature>
<keyword evidence="4 6" id="KW-1133">Transmembrane helix</keyword>
<dbReference type="InterPro" id="IPR013057">
    <property type="entry name" value="AA_transpt_TM"/>
</dbReference>
<evidence type="ECO:0000256" key="5">
    <source>
        <dbReference type="ARBA" id="ARBA00023136"/>
    </source>
</evidence>
<dbReference type="PANTHER" id="PTHR22950">
    <property type="entry name" value="AMINO ACID TRANSPORTER"/>
    <property type="match status" value="1"/>
</dbReference>
<dbReference type="InParanoid" id="A0A165FX60"/>
<evidence type="ECO:0000256" key="4">
    <source>
        <dbReference type="ARBA" id="ARBA00022989"/>
    </source>
</evidence>
<evidence type="ECO:0000256" key="3">
    <source>
        <dbReference type="ARBA" id="ARBA00022692"/>
    </source>
</evidence>
<feature type="transmembrane region" description="Helical" evidence="6">
    <location>
        <begin position="355"/>
        <end position="379"/>
    </location>
</feature>
<accession>A0A165FX60</accession>
<keyword evidence="5 6" id="KW-0472">Membrane</keyword>
<dbReference type="Proteomes" id="UP000076632">
    <property type="component" value="Unassembled WGS sequence"/>
</dbReference>
<reference evidence="8 9" key="1">
    <citation type="journal article" date="2016" name="Fungal Biol.">
        <title>The genome of Xylona heveae provides a window into fungal endophytism.</title>
        <authorList>
            <person name="Gazis R."/>
            <person name="Kuo A."/>
            <person name="Riley R."/>
            <person name="LaButti K."/>
            <person name="Lipzen A."/>
            <person name="Lin J."/>
            <person name="Amirebrahimi M."/>
            <person name="Hesse C.N."/>
            <person name="Spatafora J.W."/>
            <person name="Henrissat B."/>
            <person name="Hainaut M."/>
            <person name="Grigoriev I.V."/>
            <person name="Hibbett D.S."/>
        </authorList>
    </citation>
    <scope>NUCLEOTIDE SEQUENCE [LARGE SCALE GENOMIC DNA]</scope>
    <source>
        <strain evidence="8 9">TC161</strain>
    </source>
</reference>
<protein>
    <submittedName>
        <fullName evidence="8">Amino acid transporter</fullName>
    </submittedName>
</protein>
<dbReference type="PANTHER" id="PTHR22950:SF479">
    <property type="entry name" value="AMINO ACID TRANSPORTER (EUROFUNG)-RELATED"/>
    <property type="match status" value="1"/>
</dbReference>
<feature type="transmembrane region" description="Helical" evidence="6">
    <location>
        <begin position="137"/>
        <end position="158"/>
    </location>
</feature>
<evidence type="ECO:0000256" key="6">
    <source>
        <dbReference type="SAM" id="Phobius"/>
    </source>
</evidence>
<gene>
    <name evidence="8" type="ORF">L228DRAFT_211834</name>
</gene>
<dbReference type="GeneID" id="28895048"/>
<keyword evidence="9" id="KW-1185">Reference proteome</keyword>
<dbReference type="GO" id="GO:0016020">
    <property type="term" value="C:membrane"/>
    <property type="evidence" value="ECO:0007669"/>
    <property type="project" value="UniProtKB-SubCell"/>
</dbReference>
<evidence type="ECO:0000313" key="8">
    <source>
        <dbReference type="EMBL" id="KZF21491.1"/>
    </source>
</evidence>
<dbReference type="OrthoDB" id="294730at2759"/>
<evidence type="ECO:0000256" key="1">
    <source>
        <dbReference type="ARBA" id="ARBA00004141"/>
    </source>
</evidence>
<feature type="transmembrane region" description="Helical" evidence="6">
    <location>
        <begin position="391"/>
        <end position="413"/>
    </location>
</feature>